<name>A0ABM8V4D4_THEXY</name>
<dbReference type="Proteomes" id="UP000681526">
    <property type="component" value="Unassembled WGS sequence"/>
</dbReference>
<evidence type="ECO:0000313" key="3">
    <source>
        <dbReference type="Proteomes" id="UP000681526"/>
    </source>
</evidence>
<feature type="domain" description="Exonuclease" evidence="1">
    <location>
        <begin position="25"/>
        <end position="197"/>
    </location>
</feature>
<keyword evidence="2" id="KW-0548">Nucleotidyltransferase</keyword>
<keyword evidence="2" id="KW-0808">Transferase</keyword>
<dbReference type="GO" id="GO:0003887">
    <property type="term" value="F:DNA-directed DNA polymerase activity"/>
    <property type="evidence" value="ECO:0007669"/>
    <property type="project" value="UniProtKB-EC"/>
</dbReference>
<dbReference type="EC" id="2.7.7.7" evidence="2"/>
<proteinExistence type="predicted"/>
<dbReference type="CDD" id="cd06127">
    <property type="entry name" value="DEDDh"/>
    <property type="match status" value="1"/>
</dbReference>
<dbReference type="InterPro" id="IPR013520">
    <property type="entry name" value="Ribonucl_H"/>
</dbReference>
<comment type="caution">
    <text evidence="2">The sequence shown here is derived from an EMBL/GenBank/DDBJ whole genome shotgun (WGS) entry which is preliminary data.</text>
</comment>
<dbReference type="InterPro" id="IPR012337">
    <property type="entry name" value="RNaseH-like_sf"/>
</dbReference>
<protein>
    <submittedName>
        <fullName evidence="2">DNA polymerase III, epsilon chain</fullName>
        <ecNumber evidence="2">2.7.7.7</ecNumber>
    </submittedName>
</protein>
<dbReference type="EMBL" id="CAJRAY010000044">
    <property type="protein sequence ID" value="CAG5086716.1"/>
    <property type="molecule type" value="Genomic_DNA"/>
</dbReference>
<dbReference type="RefSeq" id="WP_213484534.1">
    <property type="nucleotide sequence ID" value="NZ_CAJRAY010000044.1"/>
</dbReference>
<dbReference type="Gene3D" id="3.30.420.10">
    <property type="entry name" value="Ribonuclease H-like superfamily/Ribonuclease H"/>
    <property type="match status" value="1"/>
</dbReference>
<dbReference type="SUPFAM" id="SSF53098">
    <property type="entry name" value="Ribonuclease H-like"/>
    <property type="match status" value="1"/>
</dbReference>
<sequence>MRIEQVSDAEYEISGLIVERLHERRFCVFDLEATGPDATRDHITQIGAVRMGGNGGPEPRTFATLVRPPIPIPEPIERLTGIRNEDAAHAPLFPEAYRSFRVYAADRVLVTQAGYEFNGPLLRRECGLHGLDPPEQLLLDTKVLFAYAFPEIDEIPSTDFLIRFFGIEAGDLPRHDALGDALLIGRILSRLLDAYREKGIADIRITEPLRVKKMRLEPLV</sequence>
<evidence type="ECO:0000259" key="1">
    <source>
        <dbReference type="SMART" id="SM00479"/>
    </source>
</evidence>
<dbReference type="SMART" id="SM00479">
    <property type="entry name" value="EXOIII"/>
    <property type="match status" value="1"/>
</dbReference>
<gene>
    <name evidence="2" type="primary">txxe 2074-dnaQ_1</name>
    <name evidence="2" type="ORF">TXXE_10170</name>
</gene>
<reference evidence="2 3" key="1">
    <citation type="submission" date="2021-04" db="EMBL/GenBank/DDBJ databases">
        <authorList>
            <person name="Rakotoarivonina H."/>
        </authorList>
    </citation>
    <scope>NUCLEOTIDE SEQUENCE [LARGE SCALE GENOMIC DNA]</scope>
    <source>
        <strain evidence="2 3">XE</strain>
    </source>
</reference>
<evidence type="ECO:0000313" key="2">
    <source>
        <dbReference type="EMBL" id="CAG5086716.1"/>
    </source>
</evidence>
<accession>A0ABM8V4D4</accession>
<dbReference type="InterPro" id="IPR036397">
    <property type="entry name" value="RNaseH_sf"/>
</dbReference>
<dbReference type="PANTHER" id="PTHR30231">
    <property type="entry name" value="DNA POLYMERASE III SUBUNIT EPSILON"/>
    <property type="match status" value="1"/>
</dbReference>
<dbReference type="Pfam" id="PF00929">
    <property type="entry name" value="RNase_T"/>
    <property type="match status" value="1"/>
</dbReference>
<organism evidence="2 3">
    <name type="scientific">Thermobacillus xylanilyticus</name>
    <dbReference type="NCBI Taxonomy" id="76633"/>
    <lineage>
        <taxon>Bacteria</taxon>
        <taxon>Bacillati</taxon>
        <taxon>Bacillota</taxon>
        <taxon>Bacilli</taxon>
        <taxon>Bacillales</taxon>
        <taxon>Paenibacillaceae</taxon>
        <taxon>Thermobacillus</taxon>
    </lineage>
</organism>
<dbReference type="PANTHER" id="PTHR30231:SF41">
    <property type="entry name" value="DNA POLYMERASE III SUBUNIT EPSILON"/>
    <property type="match status" value="1"/>
</dbReference>
<keyword evidence="3" id="KW-1185">Reference proteome</keyword>